<protein>
    <submittedName>
        <fullName evidence="1">Uncharacterized protein</fullName>
    </submittedName>
</protein>
<dbReference type="Proteomes" id="UP000000305">
    <property type="component" value="Unassembled WGS sequence"/>
</dbReference>
<accession>E9G174</accession>
<proteinExistence type="predicted"/>
<dbReference type="EMBL" id="GL732529">
    <property type="protein sequence ID" value="EFX86623.1"/>
    <property type="molecule type" value="Genomic_DNA"/>
</dbReference>
<reference evidence="1 2" key="1">
    <citation type="journal article" date="2011" name="Science">
        <title>The ecoresponsive genome of Daphnia pulex.</title>
        <authorList>
            <person name="Colbourne J.K."/>
            <person name="Pfrender M.E."/>
            <person name="Gilbert D."/>
            <person name="Thomas W.K."/>
            <person name="Tucker A."/>
            <person name="Oakley T.H."/>
            <person name="Tokishita S."/>
            <person name="Aerts A."/>
            <person name="Arnold G.J."/>
            <person name="Basu M.K."/>
            <person name="Bauer D.J."/>
            <person name="Caceres C.E."/>
            <person name="Carmel L."/>
            <person name="Casola C."/>
            <person name="Choi J.H."/>
            <person name="Detter J.C."/>
            <person name="Dong Q."/>
            <person name="Dusheyko S."/>
            <person name="Eads B.D."/>
            <person name="Frohlich T."/>
            <person name="Geiler-Samerotte K.A."/>
            <person name="Gerlach D."/>
            <person name="Hatcher P."/>
            <person name="Jogdeo S."/>
            <person name="Krijgsveld J."/>
            <person name="Kriventseva E.V."/>
            <person name="Kultz D."/>
            <person name="Laforsch C."/>
            <person name="Lindquist E."/>
            <person name="Lopez J."/>
            <person name="Manak J.R."/>
            <person name="Muller J."/>
            <person name="Pangilinan J."/>
            <person name="Patwardhan R.P."/>
            <person name="Pitluck S."/>
            <person name="Pritham E.J."/>
            <person name="Rechtsteiner A."/>
            <person name="Rho M."/>
            <person name="Rogozin I.B."/>
            <person name="Sakarya O."/>
            <person name="Salamov A."/>
            <person name="Schaack S."/>
            <person name="Shapiro H."/>
            <person name="Shiga Y."/>
            <person name="Skalitzky C."/>
            <person name="Smith Z."/>
            <person name="Souvorov A."/>
            <person name="Sung W."/>
            <person name="Tang Z."/>
            <person name="Tsuchiya D."/>
            <person name="Tu H."/>
            <person name="Vos H."/>
            <person name="Wang M."/>
            <person name="Wolf Y.I."/>
            <person name="Yamagata H."/>
            <person name="Yamada T."/>
            <person name="Ye Y."/>
            <person name="Shaw J.R."/>
            <person name="Andrews J."/>
            <person name="Crease T.J."/>
            <person name="Tang H."/>
            <person name="Lucas S.M."/>
            <person name="Robertson H.M."/>
            <person name="Bork P."/>
            <person name="Koonin E.V."/>
            <person name="Zdobnov E.M."/>
            <person name="Grigoriev I.V."/>
            <person name="Lynch M."/>
            <person name="Boore J.L."/>
        </authorList>
    </citation>
    <scope>NUCLEOTIDE SEQUENCE [LARGE SCALE GENOMIC DNA]</scope>
</reference>
<evidence type="ECO:0000313" key="1">
    <source>
        <dbReference type="EMBL" id="EFX86623.1"/>
    </source>
</evidence>
<dbReference type="HOGENOM" id="CLU_1898340_0_0_1"/>
<dbReference type="KEGG" id="dpx:DAPPUDRAFT_312986"/>
<name>E9G174_DAPPU</name>
<sequence length="165" mass="18860">MSIPLEGHGDYYAKVSWSGVEVGPIPSNVNLQKERKISFTFEGHGDHYLECVMWCRGWVRMGRVASLSSRYNSRKDLEGECCLVNHGVVDGWVDHWCTDVSWVWRIPNRNAAALLLNTNVRNNRYYMTKAPGYTTSYNAPSHYTEALKFNSAPSFTTKEPEYQGE</sequence>
<evidence type="ECO:0000313" key="2">
    <source>
        <dbReference type="Proteomes" id="UP000000305"/>
    </source>
</evidence>
<gene>
    <name evidence="1" type="ORF">DAPPUDRAFT_312986</name>
</gene>
<dbReference type="PhylomeDB" id="E9G174"/>
<organism evidence="1 2">
    <name type="scientific">Daphnia pulex</name>
    <name type="common">Water flea</name>
    <dbReference type="NCBI Taxonomy" id="6669"/>
    <lineage>
        <taxon>Eukaryota</taxon>
        <taxon>Metazoa</taxon>
        <taxon>Ecdysozoa</taxon>
        <taxon>Arthropoda</taxon>
        <taxon>Crustacea</taxon>
        <taxon>Branchiopoda</taxon>
        <taxon>Diplostraca</taxon>
        <taxon>Cladocera</taxon>
        <taxon>Anomopoda</taxon>
        <taxon>Daphniidae</taxon>
        <taxon>Daphnia</taxon>
    </lineage>
</organism>
<dbReference type="InParanoid" id="E9G174"/>
<dbReference type="AlphaFoldDB" id="E9G174"/>
<keyword evidence="2" id="KW-1185">Reference proteome</keyword>